<dbReference type="Pfam" id="PF00698">
    <property type="entry name" value="Acyl_transf_1"/>
    <property type="match status" value="1"/>
</dbReference>
<dbReference type="PROSITE" id="PS52019">
    <property type="entry name" value="PKS_MFAS_DH"/>
    <property type="match status" value="1"/>
</dbReference>
<proteinExistence type="predicted"/>
<dbReference type="InterPro" id="IPR020841">
    <property type="entry name" value="PKS_Beta-ketoAc_synthase_dom"/>
</dbReference>
<dbReference type="InterPro" id="IPR049900">
    <property type="entry name" value="PKS_mFAS_DH"/>
</dbReference>
<dbReference type="InterPro" id="IPR018201">
    <property type="entry name" value="Ketoacyl_synth_AS"/>
</dbReference>
<dbReference type="EMBL" id="CAXITT010000516">
    <property type="protein sequence ID" value="CAL1542953.1"/>
    <property type="molecule type" value="Genomic_DNA"/>
</dbReference>
<evidence type="ECO:0000256" key="3">
    <source>
        <dbReference type="ARBA" id="ARBA00022450"/>
    </source>
</evidence>
<dbReference type="SUPFAM" id="SSF52151">
    <property type="entry name" value="FabD/lysophospholipase-like"/>
    <property type="match status" value="1"/>
</dbReference>
<feature type="active site" description="Proton donor; for dehydratase activity" evidence="7">
    <location>
        <position position="1077"/>
    </location>
</feature>
<keyword evidence="4" id="KW-0597">Phosphoprotein</keyword>
<dbReference type="Pfam" id="PF00109">
    <property type="entry name" value="ketoacyl-synt"/>
    <property type="match status" value="1"/>
</dbReference>
<dbReference type="SUPFAM" id="SSF51735">
    <property type="entry name" value="NAD(P)-binding Rossmann-fold domains"/>
    <property type="match status" value="1"/>
</dbReference>
<dbReference type="SUPFAM" id="SSF53901">
    <property type="entry name" value="Thiolase-like"/>
    <property type="match status" value="1"/>
</dbReference>
<dbReference type="PANTHER" id="PTHR43775">
    <property type="entry name" value="FATTY ACID SYNTHASE"/>
    <property type="match status" value="1"/>
</dbReference>
<dbReference type="Pfam" id="PF16197">
    <property type="entry name" value="KAsynt_C_assoc"/>
    <property type="match status" value="1"/>
</dbReference>
<feature type="active site" description="Proton acceptor; for dehydratase activity" evidence="7">
    <location>
        <position position="919"/>
    </location>
</feature>
<dbReference type="Pfam" id="PF00550">
    <property type="entry name" value="PP-binding"/>
    <property type="match status" value="1"/>
</dbReference>
<dbReference type="InterPro" id="IPR020806">
    <property type="entry name" value="PKS_PP-bd"/>
</dbReference>
<feature type="domain" description="Ketosynthase family 3 (KS3)" evidence="9">
    <location>
        <begin position="5"/>
        <end position="426"/>
    </location>
</feature>
<dbReference type="GO" id="GO:0044550">
    <property type="term" value="P:secondary metabolite biosynthetic process"/>
    <property type="evidence" value="ECO:0007669"/>
    <property type="project" value="UniProtKB-ARBA"/>
</dbReference>
<feature type="domain" description="PKS/mFAS DH" evidence="10">
    <location>
        <begin position="886"/>
        <end position="1159"/>
    </location>
</feature>
<dbReference type="InterPro" id="IPR001227">
    <property type="entry name" value="Ac_transferase_dom_sf"/>
</dbReference>
<dbReference type="InterPro" id="IPR036736">
    <property type="entry name" value="ACP-like_sf"/>
</dbReference>
<dbReference type="Pfam" id="PF02801">
    <property type="entry name" value="Ketoacyl-synt_C"/>
    <property type="match status" value="1"/>
</dbReference>
<dbReference type="GO" id="GO:0031177">
    <property type="term" value="F:phosphopantetheine binding"/>
    <property type="evidence" value="ECO:0007669"/>
    <property type="project" value="InterPro"/>
</dbReference>
<dbReference type="PROSITE" id="PS52004">
    <property type="entry name" value="KS3_2"/>
    <property type="match status" value="1"/>
</dbReference>
<dbReference type="CDD" id="cd00833">
    <property type="entry name" value="PKS"/>
    <property type="match status" value="1"/>
</dbReference>
<sequence>MASHWEKIAIVGIGCKVPGADNVEQYWKILERGENHVIDIPKERWNNDAFYDPDPHAIGKSYVRRAGLLKDPIAFDNKLFNINDFESDQMDPQQRYVLECSFMAMEDAGITRDKLAGSNTGVYVGAMNGDYRGLFTAKSSIVGNYTVTGISNSIIAARVSFVFDLRGPSMTLDTACSSALLAIHIGAQALRTGDCEIALCGGTNFLMAPDVFVHLSKAHMVSPTGQCFAFSDSADGYTRGEGCGMVILKRLSDALRDGDRVWAIVDTGSNQDGHSVTPISAPSGDQQIKLLEHVYKHANIDVNRIDYIEAHGTGTSAGDPVEANALGKFFQEKGAVRHRYIGSVKTNLGHLESAAGTAGLIKVLLMMKHSKIVPSLFFDNPNPKINFPEMNLSVPTKVVDWPSQNKVACVNSFGFGGTNCHAVIQAYEDHMSRQNSMVEGQNIPCIVCFSAKHEKSLKGSIEDFVNHPELTSLDVHDVSYTSTSRRDHYNIRFATVVEDMSELIAKLNDHLHKGAKGSNAVRRARVIYVFGGMGTTWKGMCKELMSMTNAFRDAILEIDGFLSQYVSWTIAGRFEKEADLDDPEFSPIAIFACQVGLAKLWWSLGVTPACVVGQSVGEVAAAYFAGILSMEDAVKIIYHRTNLMAKVIGGKMFVIRNMLVEKVKEVVNTYSGLANVSLEYSPIACSVSGNSDTILKIKQDLQAKARNMNIQIQLIDLQVPVAYHSHHVDGCKAGLREALADIKPKAPEIDMFSSVTGELVTGLLGPDYWVNNMREPVRFFEAVQKTFTKGYKNVYIEVGPKPVMRAHANDIFPKDDVMPVVSMSKPPEWRNFLQALVSVYELGCKIDWENLPHEGKIVTPIPRYSFNPRRSLQLCESAHMVLAGVHYMRKEHPFLNKVDTTDEYKCMVTQLTFPSIYDHIVSGMLIIPGAFYAETGFAVAMHTYAMNAPLYTVGVRFEQPCSFTRDGAVELDLKYDSYNIAVVKGNKTFANIHLQAHNMRGHPPTINIRHIQGRCPQIVDREEIYGTLKSFGFTYGPAYCLLMYAQRSSQECLAKIFVPKALFIEIAGTTIHPSILDGMIQTSVILMDGVDDARDLLPRSIGKLTSYRPTEDEMYIFTTLKSTDRKLTLYDIKLTTLHGEVIADLEDLAIKSLTDKSGGVENMYKCIWKPIETKYPLHETKKPNILYVTDHIPSETPSSLFKKCIQYDLLDDPGEAVAKELDLALKNKMSDYEFIVILTNVTISETEDAFSVHAKTLNLCMLLKSIYSYAVDKTLTLPIYVFTKRAFPFENGPPEEENINPVMTALWGMTRCALKEQVYTDLITIDLHLPEETCTLPYIGSIAEIINGDVTLKNYPEWMATSEELYVNQFVMVDSETPVPTFRHNYADKSQNVILLSKEPMVLTDTFPVYHETQVKDETQAHVQIDVSATAFQNPLLFNMTMLYSVMEKRRTLKGNGYPLFALENIGPVKGDCLSKKQVKYNIPAISCYPAPIGSKIKVPLDTTIPADMIADYVPGDLTRLILLWSLKDLVPTKNATILASSATARLGEVLVCLLMSRRKPKASNVNLVVVEELNNVETLHETLISLVLMDETVIPIVARRWLQPKYYISVTTLLEPVARAPLSFFLPTVELKLLDTAVVFHPQSLTRIVPKVKKWMSKHSPLMSRVAECLHKNPITSGVYKDAAADLDELLEVQITKMNSSVVRVEKSELFRKDAVYIVVGGLTGLGWLFVKFLSQNGAGHIAILNRRQATIEKTAEIAQLAASENCNIKAFQADVTHMDSLKSFMAAMEEAYPNIVLKGVFFGAAVVDDQLLVQIDPKVFAKVMSPKVMGAWNLHQLTKDLPLDYFVLHSSVTSVIGNAGQTSYGAGNAFMDGIAHYRKHRKLSGQSINWGALDLGMLNDFNEAKKILEAQGFVLLSEEDISAVIIPILLLDWGQILPCKFDDEILLKRLKRDMLVPFQYRLKTMLGSAAEEVKIEEDILLALQTARDLPPDQRIDVYERYVIALASQVLSAEDNAIKTDTNLVDMGMDSIVAMTMINQIYKEVHCRLPAIVFISGDPTVRIIAQAID</sequence>
<evidence type="ECO:0000259" key="8">
    <source>
        <dbReference type="PROSITE" id="PS50075"/>
    </source>
</evidence>
<dbReference type="InterPro" id="IPR057326">
    <property type="entry name" value="KR_dom"/>
</dbReference>
<evidence type="ECO:0000256" key="4">
    <source>
        <dbReference type="ARBA" id="ARBA00022553"/>
    </source>
</evidence>
<dbReference type="GO" id="GO:0004315">
    <property type="term" value="F:3-oxoacyl-[acyl-carrier-protein] synthase activity"/>
    <property type="evidence" value="ECO:0007669"/>
    <property type="project" value="InterPro"/>
</dbReference>
<dbReference type="InterPro" id="IPR009081">
    <property type="entry name" value="PP-bd_ACP"/>
</dbReference>
<dbReference type="InterPro" id="IPR036291">
    <property type="entry name" value="NAD(P)-bd_dom_sf"/>
</dbReference>
<dbReference type="FunFam" id="3.40.47.10:FF:000019">
    <property type="entry name" value="Polyketide synthase type I"/>
    <property type="match status" value="1"/>
</dbReference>
<dbReference type="Proteomes" id="UP001497497">
    <property type="component" value="Unassembled WGS sequence"/>
</dbReference>
<dbReference type="InterPro" id="IPR016039">
    <property type="entry name" value="Thiolase-like"/>
</dbReference>
<keyword evidence="5" id="KW-0808">Transferase</keyword>
<name>A0AAV2I8B8_LYMST</name>
<comment type="caution">
    <text evidence="11">The sequence shown here is derived from an EMBL/GenBank/DDBJ whole genome shotgun (WGS) entry which is preliminary data.</text>
</comment>
<dbReference type="Gene3D" id="3.10.129.110">
    <property type="entry name" value="Polyketide synthase dehydratase"/>
    <property type="match status" value="1"/>
</dbReference>
<evidence type="ECO:0000259" key="9">
    <source>
        <dbReference type="PROSITE" id="PS52004"/>
    </source>
</evidence>
<dbReference type="Pfam" id="PF14765">
    <property type="entry name" value="PS-DH"/>
    <property type="match status" value="1"/>
</dbReference>
<dbReference type="InterPro" id="IPR014031">
    <property type="entry name" value="Ketoacyl_synth_C"/>
</dbReference>
<feature type="non-terminal residue" evidence="11">
    <location>
        <position position="2070"/>
    </location>
</feature>
<dbReference type="SMART" id="SM00827">
    <property type="entry name" value="PKS_AT"/>
    <property type="match status" value="1"/>
</dbReference>
<keyword evidence="12" id="KW-1185">Reference proteome</keyword>
<dbReference type="Pfam" id="PF08659">
    <property type="entry name" value="KR"/>
    <property type="match status" value="1"/>
</dbReference>
<dbReference type="EC" id="2.3.1.85" evidence="1"/>
<dbReference type="SMART" id="SM00823">
    <property type="entry name" value="PKS_PP"/>
    <property type="match status" value="1"/>
</dbReference>
<dbReference type="InterPro" id="IPR016035">
    <property type="entry name" value="Acyl_Trfase/lysoPLipase"/>
</dbReference>
<evidence type="ECO:0000313" key="11">
    <source>
        <dbReference type="EMBL" id="CAL1542953.1"/>
    </source>
</evidence>
<dbReference type="Gene3D" id="3.30.70.3290">
    <property type="match status" value="1"/>
</dbReference>
<accession>A0AAV2I8B8</accession>
<dbReference type="Gene3D" id="3.40.50.720">
    <property type="entry name" value="NAD(P)-binding Rossmann-like Domain"/>
    <property type="match status" value="1"/>
</dbReference>
<evidence type="ECO:0000259" key="10">
    <source>
        <dbReference type="PROSITE" id="PS52019"/>
    </source>
</evidence>
<dbReference type="GO" id="GO:0006633">
    <property type="term" value="P:fatty acid biosynthetic process"/>
    <property type="evidence" value="ECO:0007669"/>
    <property type="project" value="InterPro"/>
</dbReference>
<dbReference type="InterPro" id="IPR014043">
    <property type="entry name" value="Acyl_transferase_dom"/>
</dbReference>
<dbReference type="Gene3D" id="3.40.366.10">
    <property type="entry name" value="Malonyl-Coenzyme A Acyl Carrier Protein, domain 2"/>
    <property type="match status" value="1"/>
</dbReference>
<evidence type="ECO:0000256" key="6">
    <source>
        <dbReference type="ARBA" id="ARBA00044883"/>
    </source>
</evidence>
<dbReference type="PANTHER" id="PTHR43775:SF37">
    <property type="entry name" value="SI:DKEY-61P9.11"/>
    <property type="match status" value="1"/>
</dbReference>
<dbReference type="PROSITE" id="PS00606">
    <property type="entry name" value="KS3_1"/>
    <property type="match status" value="1"/>
</dbReference>
<organism evidence="11 12">
    <name type="scientific">Lymnaea stagnalis</name>
    <name type="common">Great pond snail</name>
    <name type="synonym">Helix stagnalis</name>
    <dbReference type="NCBI Taxonomy" id="6523"/>
    <lineage>
        <taxon>Eukaryota</taxon>
        <taxon>Metazoa</taxon>
        <taxon>Spiralia</taxon>
        <taxon>Lophotrochozoa</taxon>
        <taxon>Mollusca</taxon>
        <taxon>Gastropoda</taxon>
        <taxon>Heterobranchia</taxon>
        <taxon>Euthyneura</taxon>
        <taxon>Panpulmonata</taxon>
        <taxon>Hygrophila</taxon>
        <taxon>Lymnaeoidea</taxon>
        <taxon>Lymnaeidae</taxon>
        <taxon>Lymnaea</taxon>
    </lineage>
</organism>
<dbReference type="PROSITE" id="PS00012">
    <property type="entry name" value="PHOSPHOPANTETHEINE"/>
    <property type="match status" value="1"/>
</dbReference>
<dbReference type="SUPFAM" id="SSF47336">
    <property type="entry name" value="ACP-like"/>
    <property type="match status" value="1"/>
</dbReference>
<feature type="region of interest" description="C-terminal hotdog fold" evidence="7">
    <location>
        <begin position="1016"/>
        <end position="1159"/>
    </location>
</feature>
<dbReference type="InterPro" id="IPR042104">
    <property type="entry name" value="PKS_dehydratase_sf"/>
</dbReference>
<evidence type="ECO:0000256" key="2">
    <source>
        <dbReference type="ARBA" id="ARBA00018769"/>
    </source>
</evidence>
<dbReference type="InterPro" id="IPR049551">
    <property type="entry name" value="PKS_DH_C"/>
</dbReference>
<keyword evidence="3" id="KW-0596">Phosphopantetheine</keyword>
<dbReference type="SMART" id="SM00825">
    <property type="entry name" value="PKS_KS"/>
    <property type="match status" value="1"/>
</dbReference>
<feature type="region of interest" description="N-terminal hotdog fold" evidence="7">
    <location>
        <begin position="886"/>
        <end position="1005"/>
    </location>
</feature>
<evidence type="ECO:0000256" key="7">
    <source>
        <dbReference type="PROSITE-ProRule" id="PRU01363"/>
    </source>
</evidence>
<dbReference type="Gene3D" id="1.10.1200.10">
    <property type="entry name" value="ACP-like"/>
    <property type="match status" value="1"/>
</dbReference>
<evidence type="ECO:0000256" key="5">
    <source>
        <dbReference type="ARBA" id="ARBA00022679"/>
    </source>
</evidence>
<feature type="domain" description="Carrier" evidence="8">
    <location>
        <begin position="1995"/>
        <end position="2070"/>
    </location>
</feature>
<gene>
    <name evidence="11" type="ORF">GSLYS_00016487001</name>
</gene>
<evidence type="ECO:0000313" key="12">
    <source>
        <dbReference type="Proteomes" id="UP001497497"/>
    </source>
</evidence>
<dbReference type="InterPro" id="IPR050091">
    <property type="entry name" value="PKS_NRPS_Biosynth_Enz"/>
</dbReference>
<reference evidence="11 12" key="1">
    <citation type="submission" date="2024-04" db="EMBL/GenBank/DDBJ databases">
        <authorList>
            <consortium name="Genoscope - CEA"/>
            <person name="William W."/>
        </authorList>
    </citation>
    <scope>NUCLEOTIDE SEQUENCE [LARGE SCALE GENOMIC DNA]</scope>
</reference>
<dbReference type="InterPro" id="IPR013968">
    <property type="entry name" value="PKS_KR"/>
</dbReference>
<dbReference type="PROSITE" id="PS50075">
    <property type="entry name" value="CARRIER"/>
    <property type="match status" value="1"/>
</dbReference>
<dbReference type="InterPro" id="IPR032821">
    <property type="entry name" value="PKS_assoc"/>
</dbReference>
<comment type="catalytic activity">
    <reaction evidence="6">
        <text>acetyl-CoA + n malonyl-CoA + 2n NADPH + 2n H(+) = a long-chain fatty acid + (n+1) CoA + n CO2 + 2n NADP(+).</text>
        <dbReference type="EC" id="2.3.1.85"/>
    </reaction>
</comment>
<dbReference type="InterPro" id="IPR006162">
    <property type="entry name" value="Ppantetheine_attach_site"/>
</dbReference>
<protein>
    <recommendedName>
        <fullName evidence="2">Fatty acid synthase</fullName>
        <ecNumber evidence="1">2.3.1.85</ecNumber>
    </recommendedName>
</protein>
<dbReference type="Gene3D" id="3.40.47.10">
    <property type="match status" value="1"/>
</dbReference>
<dbReference type="InterPro" id="IPR014030">
    <property type="entry name" value="Ketoacyl_synth_N"/>
</dbReference>
<dbReference type="SMART" id="SM00822">
    <property type="entry name" value="PKS_KR"/>
    <property type="match status" value="1"/>
</dbReference>
<evidence type="ECO:0000256" key="1">
    <source>
        <dbReference type="ARBA" id="ARBA00012873"/>
    </source>
</evidence>
<dbReference type="GO" id="GO:0004312">
    <property type="term" value="F:fatty acid synthase activity"/>
    <property type="evidence" value="ECO:0007669"/>
    <property type="project" value="UniProtKB-EC"/>
</dbReference>